<gene>
    <name evidence="2" type="ORF">BJ508DRAFT_364658</name>
</gene>
<dbReference type="EMBL" id="ML119731">
    <property type="protein sequence ID" value="RPA77178.1"/>
    <property type="molecule type" value="Genomic_DNA"/>
</dbReference>
<accession>A0A3N4HXE6</accession>
<sequence>WLGESQGIQPGIYISTPLHLRFLTNFHNPHLLPDNQPHTRLTPLSTQWAPPQTTHPPPTLQQATPTPPTPPNKTLTTHRLSKAPHPKATTPPNHNQPTASLSPSITHSQDTLEPTFITSLDQPITLRTRSHNARRSRRDYWPECLPLWLVAAAWDACARVGPE</sequence>
<protein>
    <submittedName>
        <fullName evidence="2">Uncharacterized protein</fullName>
    </submittedName>
</protein>
<reference evidence="2 3" key="1">
    <citation type="journal article" date="2018" name="Nat. Ecol. Evol.">
        <title>Pezizomycetes genomes reveal the molecular basis of ectomycorrhizal truffle lifestyle.</title>
        <authorList>
            <person name="Murat C."/>
            <person name="Payen T."/>
            <person name="Noel B."/>
            <person name="Kuo A."/>
            <person name="Morin E."/>
            <person name="Chen J."/>
            <person name="Kohler A."/>
            <person name="Krizsan K."/>
            <person name="Balestrini R."/>
            <person name="Da Silva C."/>
            <person name="Montanini B."/>
            <person name="Hainaut M."/>
            <person name="Levati E."/>
            <person name="Barry K.W."/>
            <person name="Belfiori B."/>
            <person name="Cichocki N."/>
            <person name="Clum A."/>
            <person name="Dockter R.B."/>
            <person name="Fauchery L."/>
            <person name="Guy J."/>
            <person name="Iotti M."/>
            <person name="Le Tacon F."/>
            <person name="Lindquist E.A."/>
            <person name="Lipzen A."/>
            <person name="Malagnac F."/>
            <person name="Mello A."/>
            <person name="Molinier V."/>
            <person name="Miyauchi S."/>
            <person name="Poulain J."/>
            <person name="Riccioni C."/>
            <person name="Rubini A."/>
            <person name="Sitrit Y."/>
            <person name="Splivallo R."/>
            <person name="Traeger S."/>
            <person name="Wang M."/>
            <person name="Zifcakova L."/>
            <person name="Wipf D."/>
            <person name="Zambonelli A."/>
            <person name="Paolocci F."/>
            <person name="Nowrousian M."/>
            <person name="Ottonello S."/>
            <person name="Baldrian P."/>
            <person name="Spatafora J.W."/>
            <person name="Henrissat B."/>
            <person name="Nagy L.G."/>
            <person name="Aury J.M."/>
            <person name="Wincker P."/>
            <person name="Grigoriev I.V."/>
            <person name="Bonfante P."/>
            <person name="Martin F.M."/>
        </authorList>
    </citation>
    <scope>NUCLEOTIDE SEQUENCE [LARGE SCALE GENOMIC DNA]</scope>
    <source>
        <strain evidence="2 3">RN42</strain>
    </source>
</reference>
<evidence type="ECO:0000313" key="3">
    <source>
        <dbReference type="Proteomes" id="UP000275078"/>
    </source>
</evidence>
<feature type="compositionally biased region" description="Polar residues" evidence="1">
    <location>
        <begin position="90"/>
        <end position="109"/>
    </location>
</feature>
<evidence type="ECO:0000256" key="1">
    <source>
        <dbReference type="SAM" id="MobiDB-lite"/>
    </source>
</evidence>
<keyword evidence="3" id="KW-1185">Reference proteome</keyword>
<feature type="region of interest" description="Disordered" evidence="1">
    <location>
        <begin position="33"/>
        <end position="109"/>
    </location>
</feature>
<feature type="non-terminal residue" evidence="2">
    <location>
        <position position="1"/>
    </location>
</feature>
<feature type="compositionally biased region" description="Polar residues" evidence="1">
    <location>
        <begin position="36"/>
        <end position="45"/>
    </location>
</feature>
<name>A0A3N4HXE6_ASCIM</name>
<feature type="compositionally biased region" description="Pro residues" evidence="1">
    <location>
        <begin position="53"/>
        <end position="71"/>
    </location>
</feature>
<dbReference type="AlphaFoldDB" id="A0A3N4HXE6"/>
<dbReference type="Proteomes" id="UP000275078">
    <property type="component" value="Unassembled WGS sequence"/>
</dbReference>
<evidence type="ECO:0000313" key="2">
    <source>
        <dbReference type="EMBL" id="RPA77178.1"/>
    </source>
</evidence>
<proteinExistence type="predicted"/>
<organism evidence="2 3">
    <name type="scientific">Ascobolus immersus RN42</name>
    <dbReference type="NCBI Taxonomy" id="1160509"/>
    <lineage>
        <taxon>Eukaryota</taxon>
        <taxon>Fungi</taxon>
        <taxon>Dikarya</taxon>
        <taxon>Ascomycota</taxon>
        <taxon>Pezizomycotina</taxon>
        <taxon>Pezizomycetes</taxon>
        <taxon>Pezizales</taxon>
        <taxon>Ascobolaceae</taxon>
        <taxon>Ascobolus</taxon>
    </lineage>
</organism>